<evidence type="ECO:0000313" key="10">
    <source>
        <dbReference type="Proteomes" id="UP000600565"/>
    </source>
</evidence>
<accession>A0ABR8XKY4</accession>
<dbReference type="PROSITE" id="PS00389">
    <property type="entry name" value="ATPASE_DELTA"/>
    <property type="match status" value="1"/>
</dbReference>
<comment type="function">
    <text evidence="8">F(1)F(0) ATP synthase produces ATP from ADP in the presence of a proton or sodium gradient. F-type ATPases consist of two structural domains, F(1) containing the extramembraneous catalytic core and F(0) containing the membrane proton channel, linked together by a central stalk and a peripheral stalk. During catalysis, ATP synthesis in the catalytic domain of F(1) is coupled via a rotary mechanism of the central stalk subunits to proton translocation.</text>
</comment>
<comment type="subcellular location">
    <subcellularLocation>
        <location evidence="8">Cell membrane</location>
        <topology evidence="8">Peripheral membrane protein</topology>
    </subcellularLocation>
    <subcellularLocation>
        <location evidence="1">Membrane</location>
    </subcellularLocation>
</comment>
<organism evidence="9 10">
    <name type="scientific">Solibacillus merdavium</name>
    <dbReference type="NCBI Taxonomy" id="2762218"/>
    <lineage>
        <taxon>Bacteria</taxon>
        <taxon>Bacillati</taxon>
        <taxon>Bacillota</taxon>
        <taxon>Bacilli</taxon>
        <taxon>Bacillales</taxon>
        <taxon>Caryophanaceae</taxon>
        <taxon>Solibacillus</taxon>
    </lineage>
</organism>
<proteinExistence type="inferred from homology"/>
<dbReference type="Gene3D" id="1.10.520.20">
    <property type="entry name" value="N-terminal domain of the delta subunit of the F1F0-ATP synthase"/>
    <property type="match status" value="1"/>
</dbReference>
<keyword evidence="2 8" id="KW-0813">Transport</keyword>
<dbReference type="InterPro" id="IPR000711">
    <property type="entry name" value="ATPase_OSCP/dsu"/>
</dbReference>
<dbReference type="InterPro" id="IPR020781">
    <property type="entry name" value="ATPase_OSCP/d_CS"/>
</dbReference>
<evidence type="ECO:0000256" key="3">
    <source>
        <dbReference type="ARBA" id="ARBA00022781"/>
    </source>
</evidence>
<comment type="function">
    <text evidence="8">This protein is part of the stalk that links CF(0) to CF(1). It either transmits conformational changes from CF(0) to CF(1) or is implicated in proton conduction.</text>
</comment>
<evidence type="ECO:0000256" key="4">
    <source>
        <dbReference type="ARBA" id="ARBA00023065"/>
    </source>
</evidence>
<dbReference type="SUPFAM" id="SSF47928">
    <property type="entry name" value="N-terminal domain of the delta subunit of the F1F0-ATP synthase"/>
    <property type="match status" value="1"/>
</dbReference>
<evidence type="ECO:0000256" key="2">
    <source>
        <dbReference type="ARBA" id="ARBA00022448"/>
    </source>
</evidence>
<dbReference type="HAMAP" id="MF_01416">
    <property type="entry name" value="ATP_synth_delta_bact"/>
    <property type="match status" value="1"/>
</dbReference>
<dbReference type="PANTHER" id="PTHR11910">
    <property type="entry name" value="ATP SYNTHASE DELTA CHAIN"/>
    <property type="match status" value="1"/>
</dbReference>
<evidence type="ECO:0000256" key="5">
    <source>
        <dbReference type="ARBA" id="ARBA00023136"/>
    </source>
</evidence>
<keyword evidence="7 8" id="KW-0066">ATP synthesis</keyword>
<dbReference type="InterPro" id="IPR026015">
    <property type="entry name" value="ATP_synth_OSCP/delta_N_sf"/>
</dbReference>
<dbReference type="Proteomes" id="UP000600565">
    <property type="component" value="Unassembled WGS sequence"/>
</dbReference>
<dbReference type="EMBL" id="JACSPW010000004">
    <property type="protein sequence ID" value="MBD8032600.1"/>
    <property type="molecule type" value="Genomic_DNA"/>
</dbReference>
<evidence type="ECO:0000256" key="7">
    <source>
        <dbReference type="ARBA" id="ARBA00023310"/>
    </source>
</evidence>
<evidence type="ECO:0000313" key="9">
    <source>
        <dbReference type="EMBL" id="MBD8032600.1"/>
    </source>
</evidence>
<gene>
    <name evidence="8" type="primary">atpH</name>
    <name evidence="9" type="ORF">H9632_05930</name>
</gene>
<sequence>MSQSTVANRYAQAIFELAIKQNVLTEVSADFQELTKVLSSNEEFMALLTAPKISTNRKKELIAQVLTGAQPIVINMIQFLIEKKRLNELSAVAEQYQTLAAAAQGSADAKVYSTRELTAGERAEISAAFSKLVGKEQLNITNIIDASLIGGVRVQIGNYIFDSTVASKLEDLKRVLVG</sequence>
<keyword evidence="6 8" id="KW-0139">CF(1)</keyword>
<dbReference type="NCBIfam" id="NF004403">
    <property type="entry name" value="PRK05758.2-4"/>
    <property type="match status" value="1"/>
</dbReference>
<evidence type="ECO:0000256" key="1">
    <source>
        <dbReference type="ARBA" id="ARBA00004370"/>
    </source>
</evidence>
<keyword evidence="5 8" id="KW-0472">Membrane</keyword>
<evidence type="ECO:0000256" key="8">
    <source>
        <dbReference type="HAMAP-Rule" id="MF_01416"/>
    </source>
</evidence>
<name>A0ABR8XKY4_9BACL</name>
<evidence type="ECO:0000256" key="6">
    <source>
        <dbReference type="ARBA" id="ARBA00023196"/>
    </source>
</evidence>
<protein>
    <recommendedName>
        <fullName evidence="8">ATP synthase subunit delta</fullName>
    </recommendedName>
    <alternativeName>
        <fullName evidence="8">ATP synthase F(1) sector subunit delta</fullName>
    </alternativeName>
    <alternativeName>
        <fullName evidence="8">F-type ATPase subunit delta</fullName>
        <shortName evidence="8">F-ATPase subunit delta</shortName>
    </alternativeName>
</protein>
<dbReference type="RefSeq" id="WP_191703203.1">
    <property type="nucleotide sequence ID" value="NZ_JACSPW010000004.1"/>
</dbReference>
<comment type="similarity">
    <text evidence="8">Belongs to the ATPase delta chain family.</text>
</comment>
<reference evidence="9 10" key="1">
    <citation type="submission" date="2020-08" db="EMBL/GenBank/DDBJ databases">
        <title>A Genomic Blueprint of the Chicken Gut Microbiome.</title>
        <authorList>
            <person name="Gilroy R."/>
            <person name="Ravi A."/>
            <person name="Getino M."/>
            <person name="Pursley I."/>
            <person name="Horton D.L."/>
            <person name="Alikhan N.-F."/>
            <person name="Baker D."/>
            <person name="Gharbi K."/>
            <person name="Hall N."/>
            <person name="Watson M."/>
            <person name="Adriaenssens E.M."/>
            <person name="Foster-Nyarko E."/>
            <person name="Jarju S."/>
            <person name="Secka A."/>
            <person name="Antonio M."/>
            <person name="Oren A."/>
            <person name="Chaudhuri R."/>
            <person name="La Ragione R.M."/>
            <person name="Hildebrand F."/>
            <person name="Pallen M.J."/>
        </authorList>
    </citation>
    <scope>NUCLEOTIDE SEQUENCE [LARGE SCALE GENOMIC DNA]</scope>
    <source>
        <strain evidence="9 10">Sa1YVA6</strain>
    </source>
</reference>
<comment type="caution">
    <text evidence="9">The sequence shown here is derived from an EMBL/GenBank/DDBJ whole genome shotgun (WGS) entry which is preliminary data.</text>
</comment>
<keyword evidence="10" id="KW-1185">Reference proteome</keyword>
<keyword evidence="4 8" id="KW-0406">Ion transport</keyword>
<keyword evidence="8" id="KW-1003">Cell membrane</keyword>
<dbReference type="PRINTS" id="PR00125">
    <property type="entry name" value="ATPASEDELTA"/>
</dbReference>
<dbReference type="NCBIfam" id="TIGR01145">
    <property type="entry name" value="ATP_synt_delta"/>
    <property type="match status" value="1"/>
</dbReference>
<keyword evidence="3 8" id="KW-0375">Hydrogen ion transport</keyword>
<dbReference type="Pfam" id="PF00213">
    <property type="entry name" value="OSCP"/>
    <property type="match status" value="1"/>
</dbReference>